<protein>
    <recommendedName>
        <fullName evidence="3">Curlin associated repeat-containing protein</fullName>
    </recommendedName>
</protein>
<evidence type="ECO:0000313" key="1">
    <source>
        <dbReference type="EMBL" id="PZX38338.1"/>
    </source>
</evidence>
<dbReference type="AlphaFoldDB" id="A0A2W7PQF7"/>
<evidence type="ECO:0008006" key="3">
    <source>
        <dbReference type="Google" id="ProtNLM"/>
    </source>
</evidence>
<dbReference type="EMBL" id="QKZQ01000017">
    <property type="protein sequence ID" value="PZX38338.1"/>
    <property type="molecule type" value="Genomic_DNA"/>
</dbReference>
<gene>
    <name evidence="1" type="ORF">LY56_03041</name>
</gene>
<comment type="caution">
    <text evidence="1">The sequence shown here is derived from an EMBL/GenBank/DDBJ whole genome shotgun (WGS) entry which is preliminary data.</text>
</comment>
<organism evidence="1 2">
    <name type="scientific">Roseinatronobacter thiooxidans</name>
    <dbReference type="NCBI Taxonomy" id="121821"/>
    <lineage>
        <taxon>Bacteria</taxon>
        <taxon>Pseudomonadati</taxon>
        <taxon>Pseudomonadota</taxon>
        <taxon>Alphaproteobacteria</taxon>
        <taxon>Rhodobacterales</taxon>
        <taxon>Paracoccaceae</taxon>
        <taxon>Roseinatronobacter</taxon>
    </lineage>
</organism>
<sequence>MKLASGIFCGMAFAVSFGTNTLANEARSLQLGDGNKLTIDQSMASDSFVGGVELNMSQLSDPLLGIDSIFEATRGPLTQDSRGGNSANGNIATVTVESEAGIALMMQIGFENTGMIDLSGNMARGSLLQIGNDNNGNVKVSGSGAGVLQQIGNNNIAALEVDNVNVLYKQIGNNLTASNPVTISNYGGTGGQISMTQY</sequence>
<proteinExistence type="predicted"/>
<evidence type="ECO:0000313" key="2">
    <source>
        <dbReference type="Proteomes" id="UP000249364"/>
    </source>
</evidence>
<accession>A0A2W7PQF7</accession>
<keyword evidence="2" id="KW-1185">Reference proteome</keyword>
<name>A0A2W7PQF7_9RHOB</name>
<dbReference type="RefSeq" id="WP_146257672.1">
    <property type="nucleotide sequence ID" value="NZ_QKZQ01000017.1"/>
</dbReference>
<reference evidence="1 2" key="1">
    <citation type="submission" date="2018-06" db="EMBL/GenBank/DDBJ databases">
        <title>Genomic Encyclopedia of Archaeal and Bacterial Type Strains, Phase II (KMG-II): from individual species to whole genera.</title>
        <authorList>
            <person name="Goeker M."/>
        </authorList>
    </citation>
    <scope>NUCLEOTIDE SEQUENCE [LARGE SCALE GENOMIC DNA]</scope>
    <source>
        <strain evidence="1 2">DSM 13087</strain>
    </source>
</reference>
<dbReference type="Proteomes" id="UP000249364">
    <property type="component" value="Unassembled WGS sequence"/>
</dbReference>